<dbReference type="GO" id="GO:0044550">
    <property type="term" value="P:secondary metabolite biosynthetic process"/>
    <property type="evidence" value="ECO:0007669"/>
    <property type="project" value="TreeGrafter"/>
</dbReference>
<proteinExistence type="predicted"/>
<organism evidence="2 3">
    <name type="scientific">Duganella sacchari</name>
    <dbReference type="NCBI Taxonomy" id="551987"/>
    <lineage>
        <taxon>Bacteria</taxon>
        <taxon>Pseudomonadati</taxon>
        <taxon>Pseudomonadota</taxon>
        <taxon>Betaproteobacteria</taxon>
        <taxon>Burkholderiales</taxon>
        <taxon>Oxalobacteraceae</taxon>
        <taxon>Telluria group</taxon>
        <taxon>Duganella</taxon>
    </lineage>
</organism>
<feature type="non-terminal residue" evidence="2">
    <location>
        <position position="255"/>
    </location>
</feature>
<evidence type="ECO:0000259" key="1">
    <source>
        <dbReference type="Pfam" id="PF00501"/>
    </source>
</evidence>
<dbReference type="OrthoDB" id="6297021at2"/>
<dbReference type="Gene3D" id="3.40.50.980">
    <property type="match status" value="2"/>
</dbReference>
<feature type="domain" description="AMP-dependent synthetase/ligase" evidence="1">
    <location>
        <begin position="4"/>
        <end position="246"/>
    </location>
</feature>
<dbReference type="GO" id="GO:0031177">
    <property type="term" value="F:phosphopantetheine binding"/>
    <property type="evidence" value="ECO:0007669"/>
    <property type="project" value="TreeGrafter"/>
</dbReference>
<dbReference type="PRINTS" id="PR00154">
    <property type="entry name" value="AMPBINDING"/>
</dbReference>
<dbReference type="FunFam" id="3.40.50.980:FF:000001">
    <property type="entry name" value="Non-ribosomal peptide synthetase"/>
    <property type="match status" value="1"/>
</dbReference>
<dbReference type="EMBL" id="FRCX01000004">
    <property type="protein sequence ID" value="SHN13198.1"/>
    <property type="molecule type" value="Genomic_DNA"/>
</dbReference>
<name>A0A1M7P8Y0_9BURK</name>
<dbReference type="SUPFAM" id="SSF56801">
    <property type="entry name" value="Acetyl-CoA synthetase-like"/>
    <property type="match status" value="1"/>
</dbReference>
<dbReference type="InterPro" id="IPR020459">
    <property type="entry name" value="AMP-binding"/>
</dbReference>
<evidence type="ECO:0000313" key="3">
    <source>
        <dbReference type="Proteomes" id="UP000184339"/>
    </source>
</evidence>
<dbReference type="GO" id="GO:0005737">
    <property type="term" value="C:cytoplasm"/>
    <property type="evidence" value="ECO:0007669"/>
    <property type="project" value="TreeGrafter"/>
</dbReference>
<dbReference type="PANTHER" id="PTHR45527:SF1">
    <property type="entry name" value="FATTY ACID SYNTHASE"/>
    <property type="match status" value="1"/>
</dbReference>
<dbReference type="GO" id="GO:0043041">
    <property type="term" value="P:amino acid activation for nonribosomal peptide biosynthetic process"/>
    <property type="evidence" value="ECO:0007669"/>
    <property type="project" value="TreeGrafter"/>
</dbReference>
<sequence>PDVLVGICAERTPDMVVAILAVFKAGGGYLPLDPAYPAERLAFMLEDAEPAVVLAHRALAVTLPVTATPLLTIEDTLATDAMQLGKVEPTHVSPANLAYVIYTSGSTGKPKGVLLHHEGLCDVLRAQAPLLGVEPGRRVLQAASFNFDASVWEVFAALATGGTLCMAPREQLLPGRLEHTLTALRPDLAFLTPAVAAALPADLPALPATLLIGGDTCPAALTAQWAAGRRFINVYGPTETTVYAVMHLCAPDSHR</sequence>
<dbReference type="InterPro" id="IPR020845">
    <property type="entry name" value="AMP-binding_CS"/>
</dbReference>
<reference evidence="3" key="1">
    <citation type="submission" date="2016-11" db="EMBL/GenBank/DDBJ databases">
        <authorList>
            <person name="Varghese N."/>
            <person name="Submissions S."/>
        </authorList>
    </citation>
    <scope>NUCLEOTIDE SEQUENCE [LARGE SCALE GENOMIC DNA]</scope>
    <source>
        <strain evidence="3">Sac-22</strain>
    </source>
</reference>
<dbReference type="PANTHER" id="PTHR45527">
    <property type="entry name" value="NONRIBOSOMAL PEPTIDE SYNTHETASE"/>
    <property type="match status" value="1"/>
</dbReference>
<dbReference type="PROSITE" id="PS00455">
    <property type="entry name" value="AMP_BINDING"/>
    <property type="match status" value="1"/>
</dbReference>
<feature type="non-terminal residue" evidence="2">
    <location>
        <position position="1"/>
    </location>
</feature>
<keyword evidence="3" id="KW-1185">Reference proteome</keyword>
<dbReference type="RefSeq" id="WP_139260505.1">
    <property type="nucleotide sequence ID" value="NZ_FRCX01000004.1"/>
</dbReference>
<gene>
    <name evidence="2" type="ORF">SAMN05192549_104528</name>
</gene>
<evidence type="ECO:0000313" key="2">
    <source>
        <dbReference type="EMBL" id="SHN13198.1"/>
    </source>
</evidence>
<dbReference type="STRING" id="551987.SAMN05192549_104528"/>
<accession>A0A1M7P8Y0</accession>
<protein>
    <submittedName>
        <fullName evidence="2">AMP-binding enzyme</fullName>
    </submittedName>
</protein>
<dbReference type="InterPro" id="IPR000873">
    <property type="entry name" value="AMP-dep_synth/lig_dom"/>
</dbReference>
<dbReference type="Pfam" id="PF00501">
    <property type="entry name" value="AMP-binding"/>
    <property type="match status" value="1"/>
</dbReference>
<dbReference type="Proteomes" id="UP000184339">
    <property type="component" value="Unassembled WGS sequence"/>
</dbReference>
<dbReference type="AlphaFoldDB" id="A0A1M7P8Y0"/>